<accession>A0A087CNK8</accession>
<reference evidence="1 2" key="1">
    <citation type="submission" date="2014-03" db="EMBL/GenBank/DDBJ databases">
        <title>Genomics of Bifidobacteria.</title>
        <authorList>
            <person name="Ventura M."/>
            <person name="Milani C."/>
            <person name="Lugli G.A."/>
        </authorList>
    </citation>
    <scope>NUCLEOTIDE SEQUENCE [LARGE SCALE GENOMIC DNA]</scope>
    <source>
        <strain evidence="1 2">LMG 21775</strain>
    </source>
</reference>
<protein>
    <submittedName>
        <fullName evidence="1">Uncharacterized protein</fullName>
    </submittedName>
</protein>
<sequence length="48" mass="5462">MRYIPRRKRGPHLRCRGIVIGGGGGGLMRRERCDDEDHAHFPISPFMG</sequence>
<dbReference type="AlphaFoldDB" id="A0A087CNK8"/>
<organism evidence="1 2">
    <name type="scientific">Bifidobacterium psychraerophilum</name>
    <dbReference type="NCBI Taxonomy" id="218140"/>
    <lineage>
        <taxon>Bacteria</taxon>
        <taxon>Bacillati</taxon>
        <taxon>Actinomycetota</taxon>
        <taxon>Actinomycetes</taxon>
        <taxon>Bifidobacteriales</taxon>
        <taxon>Bifidobacteriaceae</taxon>
        <taxon>Bifidobacterium</taxon>
    </lineage>
</organism>
<dbReference type="Proteomes" id="UP000029050">
    <property type="component" value="Unassembled WGS sequence"/>
</dbReference>
<dbReference type="STRING" id="218140.BPSY_2200"/>
<evidence type="ECO:0000313" key="1">
    <source>
        <dbReference type="EMBL" id="KFI84858.1"/>
    </source>
</evidence>
<name>A0A087CNK8_9BIFI</name>
<gene>
    <name evidence="1" type="ORF">BPSY_2200</name>
</gene>
<evidence type="ECO:0000313" key="2">
    <source>
        <dbReference type="Proteomes" id="UP000029050"/>
    </source>
</evidence>
<dbReference type="EMBL" id="JGZI01000001">
    <property type="protein sequence ID" value="KFI84858.1"/>
    <property type="molecule type" value="Genomic_DNA"/>
</dbReference>
<keyword evidence="2" id="KW-1185">Reference proteome</keyword>
<proteinExistence type="predicted"/>
<comment type="caution">
    <text evidence="1">The sequence shown here is derived from an EMBL/GenBank/DDBJ whole genome shotgun (WGS) entry which is preliminary data.</text>
</comment>